<dbReference type="Pfam" id="PF12799">
    <property type="entry name" value="LRR_4"/>
    <property type="match status" value="1"/>
</dbReference>
<name>A0ABQ7G2W8_DUNSA</name>
<accession>A0ABQ7G2W8</accession>
<dbReference type="InterPro" id="IPR001611">
    <property type="entry name" value="Leu-rich_rpt"/>
</dbReference>
<evidence type="ECO:0000256" key="3">
    <source>
        <dbReference type="ARBA" id="ARBA00022737"/>
    </source>
</evidence>
<dbReference type="InterPro" id="IPR032675">
    <property type="entry name" value="LRR_dom_sf"/>
</dbReference>
<organism evidence="5 6">
    <name type="scientific">Dunaliella salina</name>
    <name type="common">Green alga</name>
    <name type="synonym">Protococcus salinus</name>
    <dbReference type="NCBI Taxonomy" id="3046"/>
    <lineage>
        <taxon>Eukaryota</taxon>
        <taxon>Viridiplantae</taxon>
        <taxon>Chlorophyta</taxon>
        <taxon>core chlorophytes</taxon>
        <taxon>Chlorophyceae</taxon>
        <taxon>CS clade</taxon>
        <taxon>Chlamydomonadales</taxon>
        <taxon>Dunaliellaceae</taxon>
        <taxon>Dunaliella</taxon>
    </lineage>
</organism>
<dbReference type="PANTHER" id="PTHR46652">
    <property type="entry name" value="LEUCINE-RICH REPEAT AND IQ DOMAIN-CONTAINING PROTEIN 1-RELATED"/>
    <property type="match status" value="1"/>
</dbReference>
<dbReference type="PANTHER" id="PTHR46652:SF3">
    <property type="entry name" value="LEUCINE-RICH REPEAT-CONTAINING PROTEIN 9"/>
    <property type="match status" value="1"/>
</dbReference>
<keyword evidence="2" id="KW-0433">Leucine-rich repeat</keyword>
<comment type="caution">
    <text evidence="5">The sequence shown here is derived from an EMBL/GenBank/DDBJ whole genome shotgun (WGS) entry which is preliminary data.</text>
</comment>
<evidence type="ECO:0000256" key="2">
    <source>
        <dbReference type="ARBA" id="ARBA00022614"/>
    </source>
</evidence>
<protein>
    <submittedName>
        <fullName evidence="5">Uncharacterized protein</fullName>
    </submittedName>
</protein>
<evidence type="ECO:0000256" key="1">
    <source>
        <dbReference type="ARBA" id="ARBA00004430"/>
    </source>
</evidence>
<comment type="subcellular location">
    <subcellularLocation>
        <location evidence="1">Cytoplasm</location>
        <location evidence="1">Cytoskeleton</location>
        <location evidence="1">Cilium axoneme</location>
    </subcellularLocation>
</comment>
<keyword evidence="3" id="KW-0677">Repeat</keyword>
<evidence type="ECO:0000313" key="6">
    <source>
        <dbReference type="Proteomes" id="UP000815325"/>
    </source>
</evidence>
<gene>
    <name evidence="5" type="ORF">DUNSADRAFT_16772</name>
</gene>
<dbReference type="SMART" id="SM00365">
    <property type="entry name" value="LRR_SD22"/>
    <property type="match status" value="3"/>
</dbReference>
<feature type="compositionally biased region" description="Acidic residues" evidence="4">
    <location>
        <begin position="1"/>
        <end position="16"/>
    </location>
</feature>
<dbReference type="SUPFAM" id="SSF52075">
    <property type="entry name" value="Outer arm dynein light chain 1"/>
    <property type="match status" value="1"/>
</dbReference>
<reference evidence="5" key="1">
    <citation type="submission" date="2017-08" db="EMBL/GenBank/DDBJ databases">
        <authorList>
            <person name="Polle J.E."/>
            <person name="Barry K."/>
            <person name="Cushman J."/>
            <person name="Schmutz J."/>
            <person name="Tran D."/>
            <person name="Hathwaick L.T."/>
            <person name="Yim W.C."/>
            <person name="Jenkins J."/>
            <person name="Mckie-Krisberg Z.M."/>
            <person name="Prochnik S."/>
            <person name="Lindquist E."/>
            <person name="Dockter R.B."/>
            <person name="Adam C."/>
            <person name="Molina H."/>
            <person name="Bunkerborg J."/>
            <person name="Jin E."/>
            <person name="Buchheim M."/>
            <person name="Magnuson J."/>
        </authorList>
    </citation>
    <scope>NUCLEOTIDE SEQUENCE</scope>
    <source>
        <strain evidence="5">CCAP 19/18</strain>
    </source>
</reference>
<evidence type="ECO:0000313" key="5">
    <source>
        <dbReference type="EMBL" id="KAF5828949.1"/>
    </source>
</evidence>
<dbReference type="InterPro" id="IPR050836">
    <property type="entry name" value="SDS22/Internalin_LRR"/>
</dbReference>
<dbReference type="PROSITE" id="PS51450">
    <property type="entry name" value="LRR"/>
    <property type="match status" value="3"/>
</dbReference>
<dbReference type="Proteomes" id="UP000815325">
    <property type="component" value="Unassembled WGS sequence"/>
</dbReference>
<dbReference type="EMBL" id="MU070223">
    <property type="protein sequence ID" value="KAF5828949.1"/>
    <property type="molecule type" value="Genomic_DNA"/>
</dbReference>
<proteinExistence type="predicted"/>
<evidence type="ECO:0000256" key="4">
    <source>
        <dbReference type="SAM" id="MobiDB-lite"/>
    </source>
</evidence>
<dbReference type="Gene3D" id="3.80.10.10">
    <property type="entry name" value="Ribonuclease Inhibitor"/>
    <property type="match status" value="1"/>
</dbReference>
<dbReference type="InterPro" id="IPR025875">
    <property type="entry name" value="Leu-rich_rpt_4"/>
</dbReference>
<keyword evidence="6" id="KW-1185">Reference proteome</keyword>
<feature type="region of interest" description="Disordered" evidence="4">
    <location>
        <begin position="1"/>
        <end position="38"/>
    </location>
</feature>
<dbReference type="PRINTS" id="PR00019">
    <property type="entry name" value="LEURICHRPT"/>
</dbReference>
<sequence length="198" mass="21409">MEDEQPGQAEEEEEELLAPGSQQPQSLTFQHLRDGSGGEQDLKRAVTMNLHGKSLASIAALDECPNLRTLDLSFNLITNIEGMSALSKLKELKLYDNRIASLAGLQGLSSLHTLDISSNKLASLEGLKGLRGLRVLKASGNGLCSLNSLGRWASGLEALDISFNKLQDSRRERGTARGCPSNVLAMTEAVNFSHVKQH</sequence>
<dbReference type="Pfam" id="PF13516">
    <property type="entry name" value="LRR_6"/>
    <property type="match status" value="1"/>
</dbReference>